<dbReference type="GO" id="GO:0003677">
    <property type="term" value="F:DNA binding"/>
    <property type="evidence" value="ECO:0007669"/>
    <property type="project" value="InterPro"/>
</dbReference>
<dbReference type="OrthoDB" id="5562739at2759"/>
<name>A0A1G4K9W6_9SACH</name>
<proteinExistence type="predicted"/>
<keyword evidence="4" id="KW-1185">Reference proteome</keyword>
<feature type="region of interest" description="Disordered" evidence="1">
    <location>
        <begin position="236"/>
        <end position="266"/>
    </location>
</feature>
<reference evidence="4" key="1">
    <citation type="submission" date="2016-03" db="EMBL/GenBank/DDBJ databases">
        <authorList>
            <person name="Devillers Hugo."/>
        </authorList>
    </citation>
    <scope>NUCLEOTIDE SEQUENCE [LARGE SCALE GENOMIC DNA]</scope>
</reference>
<accession>A0A1G4K9W6</accession>
<feature type="compositionally biased region" description="Basic residues" evidence="1">
    <location>
        <begin position="242"/>
        <end position="253"/>
    </location>
</feature>
<organism evidence="3 4">
    <name type="scientific">Lachancea meyersii CBS 8951</name>
    <dbReference type="NCBI Taxonomy" id="1266667"/>
    <lineage>
        <taxon>Eukaryota</taxon>
        <taxon>Fungi</taxon>
        <taxon>Dikarya</taxon>
        <taxon>Ascomycota</taxon>
        <taxon>Saccharomycotina</taxon>
        <taxon>Saccharomycetes</taxon>
        <taxon>Saccharomycetales</taxon>
        <taxon>Saccharomycetaceae</taxon>
        <taxon>Lachancea</taxon>
    </lineage>
</organism>
<dbReference type="PANTHER" id="PTHR43828:SF5">
    <property type="entry name" value="TRANSCRIPTIONAL REPRESSOR XBP1"/>
    <property type="match status" value="1"/>
</dbReference>
<dbReference type="InterPro" id="IPR036887">
    <property type="entry name" value="HTH_APSES_sf"/>
</dbReference>
<dbReference type="AlphaFoldDB" id="A0A1G4K9W6"/>
<dbReference type="PROSITE" id="PS51299">
    <property type="entry name" value="HTH_APSES"/>
    <property type="match status" value="1"/>
</dbReference>
<feature type="region of interest" description="Disordered" evidence="1">
    <location>
        <begin position="111"/>
        <end position="142"/>
    </location>
</feature>
<dbReference type="GO" id="GO:0000981">
    <property type="term" value="F:DNA-binding transcription factor activity, RNA polymerase II-specific"/>
    <property type="evidence" value="ECO:0007669"/>
    <property type="project" value="UniProtKB-ARBA"/>
</dbReference>
<dbReference type="GO" id="GO:0030907">
    <property type="term" value="C:MBF transcription complex"/>
    <property type="evidence" value="ECO:0007669"/>
    <property type="project" value="TreeGrafter"/>
</dbReference>
<dbReference type="GO" id="GO:0033309">
    <property type="term" value="C:SBF transcription complex"/>
    <property type="evidence" value="ECO:0007669"/>
    <property type="project" value="TreeGrafter"/>
</dbReference>
<dbReference type="SUPFAM" id="SSF54616">
    <property type="entry name" value="DNA-binding domain of Mlu1-box binding protein MBP1"/>
    <property type="match status" value="1"/>
</dbReference>
<evidence type="ECO:0000313" key="4">
    <source>
        <dbReference type="Proteomes" id="UP000191144"/>
    </source>
</evidence>
<dbReference type="InterPro" id="IPR003163">
    <property type="entry name" value="Tscrpt_reg_HTH_APSES-type"/>
</dbReference>
<feature type="compositionally biased region" description="Low complexity" evidence="1">
    <location>
        <begin position="255"/>
        <end position="266"/>
    </location>
</feature>
<evidence type="ECO:0000313" key="3">
    <source>
        <dbReference type="EMBL" id="SCV00939.1"/>
    </source>
</evidence>
<evidence type="ECO:0000259" key="2">
    <source>
        <dbReference type="PROSITE" id="PS51299"/>
    </source>
</evidence>
<feature type="compositionally biased region" description="Basic and acidic residues" evidence="1">
    <location>
        <begin position="655"/>
        <end position="664"/>
    </location>
</feature>
<dbReference type="Proteomes" id="UP000191144">
    <property type="component" value="Chromosome G"/>
</dbReference>
<dbReference type="PANTHER" id="PTHR43828">
    <property type="entry name" value="ASPARAGINASE"/>
    <property type="match status" value="1"/>
</dbReference>
<gene>
    <name evidence="3" type="ORF">LAME_0G12970G</name>
</gene>
<evidence type="ECO:0000256" key="1">
    <source>
        <dbReference type="SAM" id="MobiDB-lite"/>
    </source>
</evidence>
<dbReference type="Gene3D" id="3.10.260.10">
    <property type="entry name" value="Transcription regulator HTH, APSES-type DNA-binding domain"/>
    <property type="match status" value="1"/>
</dbReference>
<feature type="domain" description="HTH APSES-type" evidence="2">
    <location>
        <begin position="269"/>
        <end position="380"/>
    </location>
</feature>
<dbReference type="InterPro" id="IPR051642">
    <property type="entry name" value="SWI6-like"/>
</dbReference>
<protein>
    <submittedName>
        <fullName evidence="3">LAME_0G12970g1_1</fullName>
    </submittedName>
</protein>
<dbReference type="EMBL" id="LT598484">
    <property type="protein sequence ID" value="SCV00939.1"/>
    <property type="molecule type" value="Genomic_DNA"/>
</dbReference>
<feature type="region of interest" description="Disordered" evidence="1">
    <location>
        <begin position="643"/>
        <end position="664"/>
    </location>
</feature>
<feature type="region of interest" description="Disordered" evidence="1">
    <location>
        <begin position="26"/>
        <end position="45"/>
    </location>
</feature>
<feature type="compositionally biased region" description="Low complexity" evidence="1">
    <location>
        <begin position="111"/>
        <end position="129"/>
    </location>
</feature>
<sequence>MYPEHQLRIDRVRLSENPVDDYQRTWLESAGSGGSGGGEEENTEPPLHVTRAQYRTCAVQSFHDVLSTAAASSAISGLTTASAASAASTATTPTRAGLDCSEYMFPDVLSSSSSSTSSTAHVTSTASPSRDVPATATTASGDLNSLTKNQQFRLRQIQYSDQRVSSAINPNNCVLWDHHTGYVFFTGIWRLYQDVMHALVSLDRPDTQGFDRKAHCQLELDYVLSKCLYEQPQPVDSDAHFSRRKPTSKRGYRHSSTSASSSSSSSYAANPAATSAAAQTPSVAASSASSSPHYSDIHWHNLDTHFKESLCQLYRDTYHPTRDFEFQDLMKRIRGGYIKIQGTWLPFELTKAICVRFCFPIRYLLVPIFGPEFPHDCETWYKSFVGLFPPKSSSAAVSAQTASSPAVTTTVRERPQRLNLSVSNSLKRPRVDAELLDASQNLLKLSRNNISPQSSKQPVPVSPFYRNRASSWSPGFSTPQKPAHPYQYQPLPPIGPLLDSLEHNYPSPPSSATYIINKTNGRSNASTNSSEHFLSSPLTTDTRYFSPPMSPGYSTMPQAPNFHGVNPINNSYSNNFVATSSSSSAFGARPQLADASHSSMENVHSNPTAPNSFAHFYNSHGHKYSYPVGMQVMYHPRNIPVFKEQQPSHKSNSSGKDDFRVGVQ</sequence>